<dbReference type="Proteomes" id="UP000580250">
    <property type="component" value="Unassembled WGS sequence"/>
</dbReference>
<protein>
    <submittedName>
        <fullName evidence="2">Uncharacterized protein</fullName>
    </submittedName>
</protein>
<comment type="caution">
    <text evidence="2">The sequence shown here is derived from an EMBL/GenBank/DDBJ whole genome shotgun (WGS) entry which is preliminary data.</text>
</comment>
<sequence>MKNHQVKDWFKLLRPFYTRIGMRRFDYIIFIIFTNKCCVIKLLVFLFACFINHSFMDETVIL</sequence>
<reference evidence="2 3" key="1">
    <citation type="submission" date="2020-08" db="EMBL/GenBank/DDBJ databases">
        <authorList>
            <person name="Koutsovoulos G."/>
            <person name="Danchin GJ E."/>
        </authorList>
    </citation>
    <scope>NUCLEOTIDE SEQUENCE [LARGE SCALE GENOMIC DNA]</scope>
</reference>
<dbReference type="AlphaFoldDB" id="A0A6V7WDI8"/>
<dbReference type="EMBL" id="CAJEWN010000527">
    <property type="protein sequence ID" value="CAD2185055.1"/>
    <property type="molecule type" value="Genomic_DNA"/>
</dbReference>
<evidence type="ECO:0000256" key="1">
    <source>
        <dbReference type="SAM" id="Phobius"/>
    </source>
</evidence>
<keyword evidence="1" id="KW-0812">Transmembrane</keyword>
<evidence type="ECO:0000313" key="2">
    <source>
        <dbReference type="EMBL" id="CAD2185055.1"/>
    </source>
</evidence>
<organism evidence="2 3">
    <name type="scientific">Meloidogyne enterolobii</name>
    <name type="common">Root-knot nematode worm</name>
    <name type="synonym">Meloidogyne mayaguensis</name>
    <dbReference type="NCBI Taxonomy" id="390850"/>
    <lineage>
        <taxon>Eukaryota</taxon>
        <taxon>Metazoa</taxon>
        <taxon>Ecdysozoa</taxon>
        <taxon>Nematoda</taxon>
        <taxon>Chromadorea</taxon>
        <taxon>Rhabditida</taxon>
        <taxon>Tylenchina</taxon>
        <taxon>Tylenchomorpha</taxon>
        <taxon>Tylenchoidea</taxon>
        <taxon>Meloidogynidae</taxon>
        <taxon>Meloidogyninae</taxon>
        <taxon>Meloidogyne</taxon>
    </lineage>
</organism>
<evidence type="ECO:0000313" key="3">
    <source>
        <dbReference type="Proteomes" id="UP000580250"/>
    </source>
</evidence>
<gene>
    <name evidence="2" type="ORF">MENT_LOCUS37453</name>
</gene>
<feature type="transmembrane region" description="Helical" evidence="1">
    <location>
        <begin position="27"/>
        <end position="53"/>
    </location>
</feature>
<name>A0A6V7WDI8_MELEN</name>
<accession>A0A6V7WDI8</accession>
<keyword evidence="1" id="KW-1133">Transmembrane helix</keyword>
<keyword evidence="1" id="KW-0472">Membrane</keyword>
<proteinExistence type="predicted"/>